<accession>A0A1H4ERP5</accession>
<dbReference type="Proteomes" id="UP000242469">
    <property type="component" value="Unassembled WGS sequence"/>
</dbReference>
<dbReference type="InterPro" id="IPR013396">
    <property type="entry name" value="CRISPR-assoc_prot_Csy4"/>
</dbReference>
<dbReference type="GO" id="GO:0043571">
    <property type="term" value="P:maintenance of CRISPR repeat elements"/>
    <property type="evidence" value="ECO:0007669"/>
    <property type="project" value="InterPro"/>
</dbReference>
<dbReference type="CDD" id="cd09739">
    <property type="entry name" value="Cas6_I-F"/>
    <property type="match status" value="1"/>
</dbReference>
<proteinExistence type="predicted"/>
<organism evidence="1 2">
    <name type="scientific">Marinobacterium iners DSM 11526</name>
    <dbReference type="NCBI Taxonomy" id="1122198"/>
    <lineage>
        <taxon>Bacteria</taxon>
        <taxon>Pseudomonadati</taxon>
        <taxon>Pseudomonadota</taxon>
        <taxon>Gammaproteobacteria</taxon>
        <taxon>Oceanospirillales</taxon>
        <taxon>Oceanospirillaceae</taxon>
        <taxon>Marinobacterium</taxon>
    </lineage>
</organism>
<dbReference type="RefSeq" id="WP_091826796.1">
    <property type="nucleotide sequence ID" value="NZ_FNRJ01000009.1"/>
</dbReference>
<dbReference type="STRING" id="1122198.SAMN02745729_10931"/>
<evidence type="ECO:0000313" key="2">
    <source>
        <dbReference type="Proteomes" id="UP000242469"/>
    </source>
</evidence>
<dbReference type="GO" id="GO:0004519">
    <property type="term" value="F:endonuclease activity"/>
    <property type="evidence" value="ECO:0007669"/>
    <property type="project" value="InterPro"/>
</dbReference>
<gene>
    <name evidence="1" type="ORF">SAMN02745729_10931</name>
</gene>
<dbReference type="OrthoDB" id="259831at2"/>
<reference evidence="2" key="1">
    <citation type="submission" date="2016-10" db="EMBL/GenBank/DDBJ databases">
        <authorList>
            <person name="Varghese N."/>
            <person name="Submissions S."/>
        </authorList>
    </citation>
    <scope>NUCLEOTIDE SEQUENCE [LARGE SCALE GENOMIC DNA]</scope>
    <source>
        <strain evidence="2">DSM 11526</strain>
    </source>
</reference>
<evidence type="ECO:0000313" key="1">
    <source>
        <dbReference type="EMBL" id="SEA87539.1"/>
    </source>
</evidence>
<dbReference type="NCBIfam" id="TIGR02563">
    <property type="entry name" value="cas_Csy4"/>
    <property type="match status" value="1"/>
</dbReference>
<dbReference type="Gene3D" id="3.30.70.2540">
    <property type="entry name" value="CRISPR-associated endoribonuclease Cas6/Csy4"/>
    <property type="match status" value="1"/>
</dbReference>
<sequence>MDAYLEIRLLPDPEFPVSFLMGALYGKLHRALVTLESSKIGVSFPGYSQSPRRLGDRLRLHGDQAALSQLMTQNWLKGMTDHIQCSDILSVPELVQYRTVSRRQFKTSSERLRRRRMKRKGETWEQAAAAIPDNVERRPDLPYVHLRSQSTEQSFTLFIEQGELREQPTSAEFNTYGLSRQATIPWF</sequence>
<dbReference type="InterPro" id="IPR042564">
    <property type="entry name" value="CRISPR-Cas6/Csy4_sf"/>
</dbReference>
<protein>
    <submittedName>
        <fullName evidence="1">CRISPR-associated protein, Csy4 family</fullName>
    </submittedName>
</protein>
<dbReference type="AlphaFoldDB" id="A0A1H4ERP5"/>
<dbReference type="Pfam" id="PF09618">
    <property type="entry name" value="Cas_Csy4"/>
    <property type="match status" value="1"/>
</dbReference>
<keyword evidence="2" id="KW-1185">Reference proteome</keyword>
<name>A0A1H4ERP5_9GAMM</name>
<dbReference type="EMBL" id="FNRJ01000009">
    <property type="protein sequence ID" value="SEA87539.1"/>
    <property type="molecule type" value="Genomic_DNA"/>
</dbReference>